<name>A0A916UDH9_9SPHI</name>
<reference evidence="2" key="2">
    <citation type="submission" date="2020-09" db="EMBL/GenBank/DDBJ databases">
        <authorList>
            <person name="Sun Q."/>
            <person name="Zhou Y."/>
        </authorList>
    </citation>
    <scope>NUCLEOTIDE SEQUENCE</scope>
    <source>
        <strain evidence="2">CGMCC 1.15343</strain>
    </source>
</reference>
<sequence length="72" mass="8235">MLKRAAILATLVLLTVQLFAQQQLAYCNLINLDQGYTPIWSKGMDKEKPYYFRIEALNENGQSKLSDLIKAE</sequence>
<keyword evidence="1" id="KW-0732">Signal</keyword>
<gene>
    <name evidence="2" type="ORF">GCM10011387_23600</name>
</gene>
<protein>
    <submittedName>
        <fullName evidence="2">Uncharacterized protein</fullName>
    </submittedName>
</protein>
<reference evidence="2" key="1">
    <citation type="journal article" date="2014" name="Int. J. Syst. Evol. Microbiol.">
        <title>Complete genome sequence of Corynebacterium casei LMG S-19264T (=DSM 44701T), isolated from a smear-ripened cheese.</title>
        <authorList>
            <consortium name="US DOE Joint Genome Institute (JGI-PGF)"/>
            <person name="Walter F."/>
            <person name="Albersmeier A."/>
            <person name="Kalinowski J."/>
            <person name="Ruckert C."/>
        </authorList>
    </citation>
    <scope>NUCLEOTIDE SEQUENCE</scope>
    <source>
        <strain evidence="2">CGMCC 1.15343</strain>
    </source>
</reference>
<comment type="caution">
    <text evidence="2">The sequence shown here is derived from an EMBL/GenBank/DDBJ whole genome shotgun (WGS) entry which is preliminary data.</text>
</comment>
<dbReference type="AlphaFoldDB" id="A0A916UDH9"/>
<feature type="signal peptide" evidence="1">
    <location>
        <begin position="1"/>
        <end position="20"/>
    </location>
</feature>
<evidence type="ECO:0000256" key="1">
    <source>
        <dbReference type="SAM" id="SignalP"/>
    </source>
</evidence>
<dbReference type="Proteomes" id="UP000651668">
    <property type="component" value="Unassembled WGS sequence"/>
</dbReference>
<organism evidence="2 3">
    <name type="scientific">Pedobacter quisquiliarum</name>
    <dbReference type="NCBI Taxonomy" id="1834438"/>
    <lineage>
        <taxon>Bacteria</taxon>
        <taxon>Pseudomonadati</taxon>
        <taxon>Bacteroidota</taxon>
        <taxon>Sphingobacteriia</taxon>
        <taxon>Sphingobacteriales</taxon>
        <taxon>Sphingobacteriaceae</taxon>
        <taxon>Pedobacter</taxon>
    </lineage>
</organism>
<proteinExistence type="predicted"/>
<dbReference type="RefSeq" id="WP_188627105.1">
    <property type="nucleotide sequence ID" value="NZ_BMIL01000007.1"/>
</dbReference>
<keyword evidence="3" id="KW-1185">Reference proteome</keyword>
<evidence type="ECO:0000313" key="3">
    <source>
        <dbReference type="Proteomes" id="UP000651668"/>
    </source>
</evidence>
<evidence type="ECO:0000313" key="2">
    <source>
        <dbReference type="EMBL" id="GGC69490.1"/>
    </source>
</evidence>
<feature type="chain" id="PRO_5036724807" evidence="1">
    <location>
        <begin position="21"/>
        <end position="72"/>
    </location>
</feature>
<accession>A0A916UDH9</accession>
<dbReference type="EMBL" id="BMIL01000007">
    <property type="protein sequence ID" value="GGC69490.1"/>
    <property type="molecule type" value="Genomic_DNA"/>
</dbReference>